<feature type="transmembrane region" description="Helical" evidence="1">
    <location>
        <begin position="36"/>
        <end position="55"/>
    </location>
</feature>
<dbReference type="AlphaFoldDB" id="A0A292Q5I7"/>
<accession>A0A292Q5I7</accession>
<gene>
    <name evidence="2" type="ORF">GSTUAT00001925001</name>
</gene>
<name>A0A292Q5I7_9PEZI</name>
<protein>
    <submittedName>
        <fullName evidence="2">Uncharacterized protein</fullName>
    </submittedName>
</protein>
<evidence type="ECO:0000256" key="1">
    <source>
        <dbReference type="SAM" id="Phobius"/>
    </source>
</evidence>
<keyword evidence="1" id="KW-0812">Transmembrane</keyword>
<evidence type="ECO:0000313" key="3">
    <source>
        <dbReference type="Proteomes" id="UP001412239"/>
    </source>
</evidence>
<keyword evidence="3" id="KW-1185">Reference proteome</keyword>
<keyword evidence="1" id="KW-1133">Transmembrane helix</keyword>
<dbReference type="Proteomes" id="UP001412239">
    <property type="component" value="Unassembled WGS sequence"/>
</dbReference>
<proteinExistence type="predicted"/>
<organism evidence="2 3">
    <name type="scientific">Tuber aestivum</name>
    <name type="common">summer truffle</name>
    <dbReference type="NCBI Taxonomy" id="59557"/>
    <lineage>
        <taxon>Eukaryota</taxon>
        <taxon>Fungi</taxon>
        <taxon>Dikarya</taxon>
        <taxon>Ascomycota</taxon>
        <taxon>Pezizomycotina</taxon>
        <taxon>Pezizomycetes</taxon>
        <taxon>Pezizales</taxon>
        <taxon>Tuberaceae</taxon>
        <taxon>Tuber</taxon>
    </lineage>
</organism>
<dbReference type="EMBL" id="LN890964">
    <property type="protein sequence ID" value="CUS13990.1"/>
    <property type="molecule type" value="Genomic_DNA"/>
</dbReference>
<reference evidence="2" key="1">
    <citation type="submission" date="2015-10" db="EMBL/GenBank/DDBJ databases">
        <authorList>
            <person name="Regsiter A."/>
            <person name="william w."/>
        </authorList>
    </citation>
    <scope>NUCLEOTIDE SEQUENCE</scope>
    <source>
        <strain evidence="2">Montdore</strain>
    </source>
</reference>
<keyword evidence="1" id="KW-0472">Membrane</keyword>
<sequence length="165" mass="18611">MLTVPRFPIESLFSEFEKRDYTGDNEVDGCNGESPLAIVGFLVATLTLVVGVVSLRSSRFRHWVYYLLPFQFVKKILRITPANPTLRTVGAEEGLRARSFVEIPVPGPVIIYNDYSNTHPPCSHSNTAPYGYDGNTREDIRAGEAEAEQRLRRPEPAAVRQFQLR</sequence>
<evidence type="ECO:0000313" key="2">
    <source>
        <dbReference type="EMBL" id="CUS13990.1"/>
    </source>
</evidence>